<evidence type="ECO:0000313" key="4">
    <source>
        <dbReference type="Proteomes" id="UP000002964"/>
    </source>
</evidence>
<dbReference type="EMBL" id="JH603169">
    <property type="protein sequence ID" value="EIC21860.1"/>
    <property type="molecule type" value="Genomic_DNA"/>
</dbReference>
<evidence type="ECO:0000256" key="1">
    <source>
        <dbReference type="SAM" id="MobiDB-lite"/>
    </source>
</evidence>
<dbReference type="STRING" id="631362.Thi970DRAFT_02093"/>
<feature type="region of interest" description="Disordered" evidence="1">
    <location>
        <begin position="48"/>
        <end position="68"/>
    </location>
</feature>
<feature type="signal peptide" evidence="2">
    <location>
        <begin position="1"/>
        <end position="46"/>
    </location>
</feature>
<keyword evidence="4" id="KW-1185">Reference proteome</keyword>
<proteinExistence type="predicted"/>
<dbReference type="RefSeq" id="WP_009148444.1">
    <property type="nucleotide sequence ID" value="NZ_CP121471.1"/>
</dbReference>
<sequence length="216" mass="22995">MNASRNPQLLPAMNITLKPNFSTCLSTTRLISTASALVLAAPLAFAEPPPAPETPAESTSEADTAPASPAVAGADLSSLLDGVEHQCQYNKMLEGFWRHLANPKQAIGVLQPELQKAIGAISVTDQPDFRMYSIPVQGAWHQVPVKQIQFGLGKGNGIHVLMVEFDAAAPEAKAIFEPLVQRSKLDMANDPNNTLDATTDLVIDGGKARLICDLST</sequence>
<organism evidence="3 4">
    <name type="scientific">Thiorhodovibrio frisius</name>
    <dbReference type="NCBI Taxonomy" id="631362"/>
    <lineage>
        <taxon>Bacteria</taxon>
        <taxon>Pseudomonadati</taxon>
        <taxon>Pseudomonadota</taxon>
        <taxon>Gammaproteobacteria</taxon>
        <taxon>Chromatiales</taxon>
        <taxon>Chromatiaceae</taxon>
        <taxon>Thiorhodovibrio</taxon>
    </lineage>
</organism>
<reference evidence="4" key="1">
    <citation type="submission" date="2011-06" db="EMBL/GenBank/DDBJ databases">
        <authorList>
            <consortium name="US DOE Joint Genome Institute (JGI-PGF)"/>
            <person name="Lucas S."/>
            <person name="Han J."/>
            <person name="Lapidus A."/>
            <person name="Cheng J.-F."/>
            <person name="Goodwin L."/>
            <person name="Pitluck S."/>
            <person name="Peters L."/>
            <person name="Land M.L."/>
            <person name="Hauser L."/>
            <person name="Vogl K."/>
            <person name="Liu Z."/>
            <person name="Overmann J."/>
            <person name="Frigaard N.-U."/>
            <person name="Bryant D.A."/>
            <person name="Woyke T.J."/>
        </authorList>
    </citation>
    <scope>NUCLEOTIDE SEQUENCE [LARGE SCALE GENOMIC DNA]</scope>
    <source>
        <strain evidence="4">970</strain>
    </source>
</reference>
<evidence type="ECO:0000313" key="3">
    <source>
        <dbReference type="EMBL" id="EIC21860.1"/>
    </source>
</evidence>
<protein>
    <submittedName>
        <fullName evidence="3">Uncharacterized protein</fullName>
    </submittedName>
</protein>
<dbReference type="OrthoDB" id="5772674at2"/>
<dbReference type="AlphaFoldDB" id="H8Z3F2"/>
<name>H8Z3F2_9GAMM</name>
<dbReference type="Proteomes" id="UP000002964">
    <property type="component" value="Unassembled WGS sequence"/>
</dbReference>
<dbReference type="HOGENOM" id="CLU_1277138_0_0_6"/>
<keyword evidence="2" id="KW-0732">Signal</keyword>
<feature type="chain" id="PRO_5003617661" evidence="2">
    <location>
        <begin position="47"/>
        <end position="216"/>
    </location>
</feature>
<dbReference type="eggNOG" id="ENOG5033H77">
    <property type="taxonomic scope" value="Bacteria"/>
</dbReference>
<reference evidence="3 4" key="2">
    <citation type="submission" date="2011-11" db="EMBL/GenBank/DDBJ databases">
        <authorList>
            <consortium name="US DOE Joint Genome Institute"/>
            <person name="Lucas S."/>
            <person name="Han J."/>
            <person name="Lapidus A."/>
            <person name="Cheng J.-F."/>
            <person name="Goodwin L."/>
            <person name="Pitluck S."/>
            <person name="Peters L."/>
            <person name="Ovchinnikova G."/>
            <person name="Zhang X."/>
            <person name="Detter J.C."/>
            <person name="Han C."/>
            <person name="Tapia R."/>
            <person name="Land M."/>
            <person name="Hauser L."/>
            <person name="Kyrpides N."/>
            <person name="Ivanova N."/>
            <person name="Pagani I."/>
            <person name="Vogl K."/>
            <person name="Liu Z."/>
            <person name="Overmann J."/>
            <person name="Frigaard N.-U."/>
            <person name="Bryant D."/>
            <person name="Woyke T."/>
        </authorList>
    </citation>
    <scope>NUCLEOTIDE SEQUENCE [LARGE SCALE GENOMIC DNA]</scope>
    <source>
        <strain evidence="3 4">970</strain>
    </source>
</reference>
<accession>H8Z3F2</accession>
<evidence type="ECO:0000256" key="2">
    <source>
        <dbReference type="SAM" id="SignalP"/>
    </source>
</evidence>
<gene>
    <name evidence="3" type="ORF">Thi970DRAFT_02093</name>
</gene>